<dbReference type="InterPro" id="IPR007440">
    <property type="entry name" value="Chorismate--pyruvate_lyase"/>
</dbReference>
<protein>
    <submittedName>
        <fullName evidence="4">Chorismate lyase</fullName>
    </submittedName>
</protein>
<dbReference type="AlphaFoldDB" id="A0A520N2J8"/>
<comment type="caution">
    <text evidence="4">The sequence shown here is derived from an EMBL/GenBank/DDBJ whole genome shotgun (WGS) entry which is preliminary data.</text>
</comment>
<dbReference type="PANTHER" id="PTHR38683">
    <property type="entry name" value="CHORISMATE PYRUVATE-LYASE"/>
    <property type="match status" value="1"/>
</dbReference>
<dbReference type="PANTHER" id="PTHR38683:SF1">
    <property type="entry name" value="CHORISMATE PYRUVATE-LYASE"/>
    <property type="match status" value="1"/>
</dbReference>
<dbReference type="SUPFAM" id="SSF64288">
    <property type="entry name" value="Chorismate lyase-like"/>
    <property type="match status" value="1"/>
</dbReference>
<organism evidence="4 5">
    <name type="scientific">SAR86 cluster bacterium</name>
    <dbReference type="NCBI Taxonomy" id="2030880"/>
    <lineage>
        <taxon>Bacteria</taxon>
        <taxon>Pseudomonadati</taxon>
        <taxon>Pseudomonadota</taxon>
        <taxon>Gammaproteobacteria</taxon>
        <taxon>SAR86 cluster</taxon>
    </lineage>
</organism>
<sequence>MKLEQKSSWITYKEMLNKVKNDSVKSWLTENGPITKRISANEDFELSLIHDEIDKVDEMDKKYLDNEVGDIRVREVILLGNKIPKVYAKSLIPVNTIENGFSKLGSLGTKPLGDILFEKNIFNKIEVIYSTFSDEISIFWGRKTKYLVKSLPFSVMEIFLIKE</sequence>
<evidence type="ECO:0000313" key="4">
    <source>
        <dbReference type="EMBL" id="RZO27694.1"/>
    </source>
</evidence>
<keyword evidence="1" id="KW-0963">Cytoplasm</keyword>
<dbReference type="EMBL" id="SHBF01000012">
    <property type="protein sequence ID" value="RZO27694.1"/>
    <property type="molecule type" value="Genomic_DNA"/>
</dbReference>
<evidence type="ECO:0000256" key="2">
    <source>
        <dbReference type="ARBA" id="ARBA00022688"/>
    </source>
</evidence>
<evidence type="ECO:0000313" key="5">
    <source>
        <dbReference type="Proteomes" id="UP000318710"/>
    </source>
</evidence>
<accession>A0A520N2J8</accession>
<evidence type="ECO:0000256" key="3">
    <source>
        <dbReference type="ARBA" id="ARBA00023239"/>
    </source>
</evidence>
<name>A0A520N2J8_9GAMM</name>
<dbReference type="GO" id="GO:0006744">
    <property type="term" value="P:ubiquinone biosynthetic process"/>
    <property type="evidence" value="ECO:0007669"/>
    <property type="project" value="UniProtKB-KW"/>
</dbReference>
<dbReference type="Pfam" id="PF04345">
    <property type="entry name" value="Chor_lyase"/>
    <property type="match status" value="1"/>
</dbReference>
<dbReference type="Proteomes" id="UP000318710">
    <property type="component" value="Unassembled WGS sequence"/>
</dbReference>
<reference evidence="4 5" key="1">
    <citation type="submission" date="2019-02" db="EMBL/GenBank/DDBJ databases">
        <title>Prokaryotic population dynamics and viral predation in marine succession experiment using metagenomics: the confinement effect.</title>
        <authorList>
            <person name="Haro-Moreno J.M."/>
            <person name="Rodriguez-Valera F."/>
            <person name="Lopez-Perez M."/>
        </authorList>
    </citation>
    <scope>NUCLEOTIDE SEQUENCE [LARGE SCALE GENOMIC DNA]</scope>
    <source>
        <strain evidence="4">MED-G160</strain>
    </source>
</reference>
<evidence type="ECO:0000256" key="1">
    <source>
        <dbReference type="ARBA" id="ARBA00022490"/>
    </source>
</evidence>
<dbReference type="Gene3D" id="3.40.1410.10">
    <property type="entry name" value="Chorismate lyase-like"/>
    <property type="match status" value="1"/>
</dbReference>
<proteinExistence type="predicted"/>
<keyword evidence="3 4" id="KW-0456">Lyase</keyword>
<dbReference type="InterPro" id="IPR028978">
    <property type="entry name" value="Chorismate_lyase_/UTRA_dom_sf"/>
</dbReference>
<gene>
    <name evidence="4" type="ORF">EVA93_02695</name>
</gene>
<keyword evidence="2" id="KW-0831">Ubiquinone biosynthesis</keyword>
<dbReference type="GO" id="GO:0005829">
    <property type="term" value="C:cytosol"/>
    <property type="evidence" value="ECO:0007669"/>
    <property type="project" value="TreeGrafter"/>
</dbReference>
<dbReference type="GO" id="GO:0008813">
    <property type="term" value="F:chorismate lyase activity"/>
    <property type="evidence" value="ECO:0007669"/>
    <property type="project" value="InterPro"/>
</dbReference>